<feature type="region of interest" description="Disordered" evidence="1">
    <location>
        <begin position="284"/>
        <end position="343"/>
    </location>
</feature>
<dbReference type="Pfam" id="PF13259">
    <property type="entry name" value="clamp_Gag1-like"/>
    <property type="match status" value="1"/>
</dbReference>
<accession>A0A9W8TP43</accession>
<feature type="compositionally biased region" description="Polar residues" evidence="1">
    <location>
        <begin position="290"/>
        <end position="299"/>
    </location>
</feature>
<feature type="compositionally biased region" description="Low complexity" evidence="1">
    <location>
        <begin position="306"/>
        <end position="321"/>
    </location>
</feature>
<evidence type="ECO:0000256" key="1">
    <source>
        <dbReference type="SAM" id="MobiDB-lite"/>
    </source>
</evidence>
<name>A0A9W8TP43_9PEZI</name>
<evidence type="ECO:0000259" key="2">
    <source>
        <dbReference type="Pfam" id="PF13259"/>
    </source>
</evidence>
<evidence type="ECO:0000313" key="4">
    <source>
        <dbReference type="Proteomes" id="UP001148614"/>
    </source>
</evidence>
<proteinExistence type="predicted"/>
<keyword evidence="4" id="KW-1185">Reference proteome</keyword>
<feature type="region of interest" description="Disordered" evidence="1">
    <location>
        <begin position="1"/>
        <end position="30"/>
    </location>
</feature>
<comment type="caution">
    <text evidence="3">The sequence shown here is derived from an EMBL/GenBank/DDBJ whole genome shotgun (WGS) entry which is preliminary data.</text>
</comment>
<feature type="region of interest" description="Disordered" evidence="1">
    <location>
        <begin position="447"/>
        <end position="475"/>
    </location>
</feature>
<sequence length="487" mass="52800">MVPPGPVNGALIPATASRSPSPHPTCEGTQGCQTITGQQAAAVRCPSQAHDTNAALTPQATISGGHSATNPKMLFSDLYKSTKLPLSRLRQHSQQPVLVSRDYDPDLVSKDKAKQKEAVRRFLAERIRNDWTFPWPPVCEAGSPAEPKSEDAVHDIEPLPTQEPGVTEDKHTEESTAVIDEDGYHCDDDDEDAASVYSTVSEDNVHFRPRIEWLSDLSDDEAISPLAYRFETPDAVGSTVKATELARSAKRRRDARAEMEWNSGLACFTARRDAWTGAKVVRVRPKPVESTPTSPTTKRLSFWRLSSSSSPSSPTDSPAESTVGTAPLSPSGTRTKTPLDTPVQTLLPTPPPLLPAANPMRASISPANYGAIYDKIIINALTPACPINLADMLRACVVGWKRDGEWPPRAADVVPVVALRKKRRKDSTTEKSSNIGRRLSFNFLGRRLSAGSDPNAAPGSPPKHDDSGPAKGMRRSLQRVLGLAYEN</sequence>
<dbReference type="EMBL" id="JANPWZ010000265">
    <property type="protein sequence ID" value="KAJ3578063.1"/>
    <property type="molecule type" value="Genomic_DNA"/>
</dbReference>
<dbReference type="InterPro" id="IPR025124">
    <property type="entry name" value="Gag1-like_clamp"/>
</dbReference>
<protein>
    <recommendedName>
        <fullName evidence="2">Gag1-like clamp domain-containing protein</fullName>
    </recommendedName>
</protein>
<dbReference type="InterPro" id="IPR053274">
    <property type="entry name" value="Fluconazole_resistance"/>
</dbReference>
<feature type="domain" description="Gag1-like clamp" evidence="2">
    <location>
        <begin position="227"/>
        <end position="407"/>
    </location>
</feature>
<evidence type="ECO:0000313" key="3">
    <source>
        <dbReference type="EMBL" id="KAJ3578063.1"/>
    </source>
</evidence>
<dbReference type="AlphaFoldDB" id="A0A9W8TP43"/>
<organism evidence="3 4">
    <name type="scientific">Xylaria arbuscula</name>
    <dbReference type="NCBI Taxonomy" id="114810"/>
    <lineage>
        <taxon>Eukaryota</taxon>
        <taxon>Fungi</taxon>
        <taxon>Dikarya</taxon>
        <taxon>Ascomycota</taxon>
        <taxon>Pezizomycotina</taxon>
        <taxon>Sordariomycetes</taxon>
        <taxon>Xylariomycetidae</taxon>
        <taxon>Xylariales</taxon>
        <taxon>Xylariaceae</taxon>
        <taxon>Xylaria</taxon>
    </lineage>
</organism>
<dbReference type="Proteomes" id="UP001148614">
    <property type="component" value="Unassembled WGS sequence"/>
</dbReference>
<dbReference type="PANTHER" id="PTHR28065">
    <property type="entry name" value="FREQUENIN"/>
    <property type="match status" value="1"/>
</dbReference>
<dbReference type="VEuPathDB" id="FungiDB:F4678DRAFT_309385"/>
<reference evidence="3" key="1">
    <citation type="submission" date="2022-07" db="EMBL/GenBank/DDBJ databases">
        <title>Genome Sequence of Xylaria arbuscula.</title>
        <authorList>
            <person name="Buettner E."/>
        </authorList>
    </citation>
    <scope>NUCLEOTIDE SEQUENCE</scope>
    <source>
        <strain evidence="3">VT107</strain>
    </source>
</reference>
<dbReference type="PANTHER" id="PTHR28065:SF1">
    <property type="entry name" value="DUF4050 DOMAIN-CONTAINING PROTEIN"/>
    <property type="match status" value="1"/>
</dbReference>
<feature type="compositionally biased region" description="Polar residues" evidence="1">
    <location>
        <begin position="322"/>
        <end position="336"/>
    </location>
</feature>
<gene>
    <name evidence="3" type="ORF">NPX13_g2503</name>
</gene>